<evidence type="ECO:0000259" key="1">
    <source>
        <dbReference type="PROSITE" id="PS51831"/>
    </source>
</evidence>
<dbReference type="PROSITE" id="PS51831">
    <property type="entry name" value="HD"/>
    <property type="match status" value="1"/>
</dbReference>
<dbReference type="HOGENOM" id="CLU_036524_3_0_4"/>
<accession>D8IZ38</accession>
<dbReference type="EMBL" id="CP002039">
    <property type="protein sequence ID" value="ADJ66242.1"/>
    <property type="molecule type" value="Genomic_DNA"/>
</dbReference>
<keyword evidence="3" id="KW-1185">Reference proteome</keyword>
<gene>
    <name evidence="2" type="ordered locus">Hsero_4781</name>
</gene>
<name>D8IZ38_HERSS</name>
<dbReference type="AlphaFoldDB" id="D8IZ38"/>
<dbReference type="InterPro" id="IPR003607">
    <property type="entry name" value="HD/PDEase_dom"/>
</dbReference>
<dbReference type="STRING" id="757424.Hsero_4781"/>
<organism evidence="2 3">
    <name type="scientific">Herbaspirillum seropedicae (strain SmR1)</name>
    <dbReference type="NCBI Taxonomy" id="757424"/>
    <lineage>
        <taxon>Bacteria</taxon>
        <taxon>Pseudomonadati</taxon>
        <taxon>Pseudomonadota</taxon>
        <taxon>Betaproteobacteria</taxon>
        <taxon>Burkholderiales</taxon>
        <taxon>Oxalobacteraceae</taxon>
        <taxon>Herbaspirillum</taxon>
    </lineage>
</organism>
<proteinExistence type="predicted"/>
<feature type="domain" description="HD" evidence="1">
    <location>
        <begin position="34"/>
        <end position="138"/>
    </location>
</feature>
<dbReference type="RefSeq" id="WP_013236691.1">
    <property type="nucleotide sequence ID" value="NC_014323.1"/>
</dbReference>
<dbReference type="Pfam" id="PF01966">
    <property type="entry name" value="HD"/>
    <property type="match status" value="1"/>
</dbReference>
<dbReference type="PANTHER" id="PTHR33594:SF1">
    <property type="entry name" value="HD_PDEASE DOMAIN-CONTAINING PROTEIN"/>
    <property type="match status" value="1"/>
</dbReference>
<protein>
    <submittedName>
        <fullName evidence="2">HD superfamily hydrolase protein</fullName>
    </submittedName>
</protein>
<dbReference type="eggNOG" id="COG1418">
    <property type="taxonomic scope" value="Bacteria"/>
</dbReference>
<dbReference type="PANTHER" id="PTHR33594">
    <property type="entry name" value="SUPERFAMILY HYDROLASE, PUTATIVE (AFU_ORTHOLOGUE AFUA_1G03035)-RELATED"/>
    <property type="match status" value="1"/>
</dbReference>
<dbReference type="InterPro" id="IPR006674">
    <property type="entry name" value="HD_domain"/>
</dbReference>
<sequence length="218" mass="23795">MTLARTAAAFAPLDTLAADLLPHVMDDAGDGSHDLSHLLRVWNNACRLQKEEGGDVRILLAAVLLHDCVRVEKNSPLRSQASALSAQRAREILRDLRWDEAAIEAVAHAVQAHSYSAQVTPQSVEAKIVQDADRLDAIGMIGVARCFYVAGRMGSALYEPLDPQAQARPLEDGRYALDHFPAKLLRLAEGFQTACGARLAGERQARMRDFLTGFLAEL</sequence>
<dbReference type="Proteomes" id="UP000000329">
    <property type="component" value="Chromosome"/>
</dbReference>
<keyword evidence="2" id="KW-0378">Hydrolase</keyword>
<dbReference type="GeneID" id="29393014"/>
<dbReference type="SMART" id="SM00471">
    <property type="entry name" value="HDc"/>
    <property type="match status" value="1"/>
</dbReference>
<reference evidence="2 3" key="1">
    <citation type="submission" date="2010-04" db="EMBL/GenBank/DDBJ databases">
        <title>The genome of Herbaspirillum seropedicae SmR1, an endophytic, nitrogen-fixing, plant-growth promoting beta-Proteobacteria.</title>
        <authorList>
            <person name="Pedrosa F.O."/>
            <person name="Monteiro R.A."/>
            <person name="Wassem R."/>
            <person name="Cruz L.M."/>
            <person name="Ayub R.A."/>
            <person name="Colauto N.B."/>
            <person name="Fernandez M.A."/>
            <person name="Fungaro M.H.P."/>
            <person name="Grisard E.C."/>
            <person name="Hungria M."/>
            <person name="Madeira H.M.F."/>
            <person name="Nodari R.O."/>
            <person name="Osaku C.A."/>
            <person name="Petzl-Erler M.L."/>
            <person name="Terenzi H."/>
            <person name="Vieira L.G.E."/>
            <person name="Almeida M.I.M."/>
            <person name="Alves L.R."/>
            <person name="Arantes O.M.N."/>
            <person name="Balsanelli E."/>
            <person name="Barcellos F.G."/>
            <person name="Baura V.A."/>
            <person name="Binde D.R."/>
            <person name="Campo R.J."/>
            <person name="Chubatsu L.S."/>
            <person name="Chueire L.M.O."/>
            <person name="Ciferri R.R."/>
            <person name="Correa L.C."/>
            <person name="da Conceicao Silva J.L."/>
            <person name="Dabul A.N.G."/>
            <person name="Dambros B.P."/>
            <person name="Faoro H."/>
            <person name="Favetti A."/>
            <person name="Friedermann G."/>
            <person name="Furlaneto M.C."/>
            <person name="Gasques L.S."/>
            <person name="Gimenes C.C.T."/>
            <person name="Gioppo N.M.R."/>
            <person name="Glienke-Blanco C."/>
            <person name="Godoy L.P."/>
            <person name="Guerra M.P."/>
            <person name="Karp S."/>
            <person name="Kava-Cordeiro V."/>
            <person name="Margarido V.P."/>
            <person name="Mathioni S.M."/>
            <person name="Menck-Soares M.A."/>
            <person name="Murace N.K."/>
            <person name="Nicolas M.F."/>
            <person name="Oliveira C.E.C."/>
            <person name="Pagnan N.A.B."/>
            <person name="Pamphile J.A."/>
            <person name="Patussi E.V."/>
            <person name="Pereira L.F.P."/>
            <person name="Pereira-Ferrari L."/>
            <person name="Pinto F.G.S."/>
            <person name="Precoma C."/>
            <person name="Prioli A.J."/>
            <person name="Prioli S.M.A.P."/>
            <person name="Raittz R.T."/>
            <person name="Ramos H.J.O."/>
            <person name="Ribeiro E.M.S.F."/>
            <person name="Rigo L.U."/>
            <person name="Rocha C.L.M.S.C."/>
            <person name="Rocha S.N."/>
            <person name="Santos K."/>
            <person name="Satori D."/>
            <person name="Silva A.G."/>
            <person name="Simao R.C.G."/>
            <person name="Soares M.A.M."/>
            <person name="Souza E.M."/>
            <person name="Steffens M.B.R."/>
            <person name="Steindel M."/>
            <person name="Tadra-Sfeir M.Z."/>
            <person name="Takahashi E.K."/>
            <person name="Torres R.A."/>
            <person name="Valle J.S."/>
            <person name="Vernal J.I."/>
            <person name="Vilas-Boas L.A."/>
            <person name="Watanabe M.A.E."/>
            <person name="Weiss V.A."/>
            <person name="Yates M.A."/>
            <person name="Souza E.M."/>
        </authorList>
    </citation>
    <scope>NUCLEOTIDE SEQUENCE [LARGE SCALE GENOMIC DNA]</scope>
    <source>
        <strain evidence="2 3">SmR1</strain>
    </source>
</reference>
<evidence type="ECO:0000313" key="2">
    <source>
        <dbReference type="EMBL" id="ADJ66242.1"/>
    </source>
</evidence>
<dbReference type="Gene3D" id="1.10.3210.50">
    <property type="match status" value="1"/>
</dbReference>
<dbReference type="SUPFAM" id="SSF109604">
    <property type="entry name" value="HD-domain/PDEase-like"/>
    <property type="match status" value="1"/>
</dbReference>
<dbReference type="KEGG" id="hse:Hsero_4781"/>
<dbReference type="OrthoDB" id="9797344at2"/>
<dbReference type="CDD" id="cd00077">
    <property type="entry name" value="HDc"/>
    <property type="match status" value="1"/>
</dbReference>
<evidence type="ECO:0000313" key="3">
    <source>
        <dbReference type="Proteomes" id="UP000000329"/>
    </source>
</evidence>
<dbReference type="GO" id="GO:0016787">
    <property type="term" value="F:hydrolase activity"/>
    <property type="evidence" value="ECO:0007669"/>
    <property type="project" value="UniProtKB-KW"/>
</dbReference>